<evidence type="ECO:0000313" key="1">
    <source>
        <dbReference type="EMBL" id="QJA70120.1"/>
    </source>
</evidence>
<gene>
    <name evidence="1" type="ORF">MM415A03982_0010</name>
</gene>
<sequence length="258" mass="28745">MKQGGIMTEDIQKWEARQPEKEVVSVGPNAVVLMAMQKGYDPALIEKMMDLQDRHEKNEARKAYHAAMAEFKKNPPEIEKDRAVSYETTKGITSYKHATLANVTQKINRALSEHGLSASWLTKQDNGTITVTCTITHKFGHSESTSLTAQPDTTGSKNSIQAIGSTISYLERYTILALTGLATREMDDDGRGAEKPPEFISDEQRIQLEKLIVEKGVELDKFLSYMKVDDVDTIFSTDFQKAMAALKKAKGKKTEQPA</sequence>
<organism evidence="1">
    <name type="scientific">viral metagenome</name>
    <dbReference type="NCBI Taxonomy" id="1070528"/>
    <lineage>
        <taxon>unclassified sequences</taxon>
        <taxon>metagenomes</taxon>
        <taxon>organismal metagenomes</taxon>
    </lineage>
</organism>
<protein>
    <submittedName>
        <fullName evidence="1">Putative Erf family protein</fullName>
    </submittedName>
</protein>
<accession>A0A6M3JJY2</accession>
<reference evidence="1" key="1">
    <citation type="submission" date="2020-03" db="EMBL/GenBank/DDBJ databases">
        <title>The deep terrestrial virosphere.</title>
        <authorList>
            <person name="Holmfeldt K."/>
            <person name="Nilsson E."/>
            <person name="Simone D."/>
            <person name="Lopez-Fernandez M."/>
            <person name="Wu X."/>
            <person name="de Brujin I."/>
            <person name="Lundin D."/>
            <person name="Andersson A."/>
            <person name="Bertilsson S."/>
            <person name="Dopson M."/>
        </authorList>
    </citation>
    <scope>NUCLEOTIDE SEQUENCE</scope>
    <source>
        <strain evidence="1">MM415A03982</strain>
    </source>
</reference>
<dbReference type="InterPro" id="IPR007499">
    <property type="entry name" value="ERF_bacteria_virus"/>
</dbReference>
<dbReference type="EMBL" id="MT141765">
    <property type="protein sequence ID" value="QJA70120.1"/>
    <property type="molecule type" value="Genomic_DNA"/>
</dbReference>
<dbReference type="Pfam" id="PF04404">
    <property type="entry name" value="ERF"/>
    <property type="match status" value="1"/>
</dbReference>
<proteinExistence type="predicted"/>
<name>A0A6M3JJY2_9ZZZZ</name>
<dbReference type="AlphaFoldDB" id="A0A6M3JJY2"/>